<gene>
    <name evidence="5" type="ORF">MGWOODY_Clf1441</name>
</gene>
<dbReference type="PRINTS" id="PR00690">
    <property type="entry name" value="ADHESNFAMILY"/>
</dbReference>
<dbReference type="SUPFAM" id="SSF53807">
    <property type="entry name" value="Helical backbone' metal receptor"/>
    <property type="match status" value="1"/>
</dbReference>
<dbReference type="InterPro" id="IPR006127">
    <property type="entry name" value="ZnuA-like"/>
</dbReference>
<dbReference type="PANTHER" id="PTHR42953:SF1">
    <property type="entry name" value="METAL-BINDING PROTEIN HI_0362-RELATED"/>
    <property type="match status" value="1"/>
</dbReference>
<dbReference type="PANTHER" id="PTHR42953">
    <property type="entry name" value="HIGH-AFFINITY ZINC UPTAKE SYSTEM PROTEIN ZNUA-RELATED"/>
    <property type="match status" value="1"/>
</dbReference>
<keyword evidence="4" id="KW-0732">Signal</keyword>
<dbReference type="GO" id="GO:0046872">
    <property type="term" value="F:metal ion binding"/>
    <property type="evidence" value="ECO:0007669"/>
    <property type="project" value="UniProtKB-KW"/>
</dbReference>
<accession>A0A160V8M7</accession>
<dbReference type="Pfam" id="PF01297">
    <property type="entry name" value="ZnuA"/>
    <property type="match status" value="1"/>
</dbReference>
<dbReference type="InterPro" id="IPR050492">
    <property type="entry name" value="Bact_metal-bind_prot9"/>
</dbReference>
<evidence type="ECO:0000256" key="4">
    <source>
        <dbReference type="ARBA" id="ARBA00022729"/>
    </source>
</evidence>
<evidence type="ECO:0000256" key="1">
    <source>
        <dbReference type="ARBA" id="ARBA00004196"/>
    </source>
</evidence>
<sequence>MVTTTALLADLVQNVGGDLVNVISLVAPGADVHSFQSTPADNVALSQAALVVSNGGGLDQFLDQVIEGSTSDDVVHILAAEQLLGLDENDPHFWQNPVFAVKYAEGIRDGLIEADPENLAGYQANFDSYNNRLTKLDFDIASTLNTVDPDHRLLVTFHDAFGHFGARYGWEVTALVGSDASQVSPGPVVAILERVREQGVPAVFAEPQFNSGLLQQAAEEAGIEVGPIYSDVQNGEIASYIDMMLFNAKSLARLLR</sequence>
<evidence type="ECO:0000256" key="2">
    <source>
        <dbReference type="ARBA" id="ARBA00022448"/>
    </source>
</evidence>
<name>A0A160V8M7_9ZZZZ</name>
<dbReference type="GO" id="GO:0030313">
    <property type="term" value="C:cell envelope"/>
    <property type="evidence" value="ECO:0007669"/>
    <property type="project" value="UniProtKB-SubCell"/>
</dbReference>
<keyword evidence="3" id="KW-0479">Metal-binding</keyword>
<dbReference type="EMBL" id="FAXA01000231">
    <property type="protein sequence ID" value="CUV02336.1"/>
    <property type="molecule type" value="Genomic_DNA"/>
</dbReference>
<dbReference type="InterPro" id="IPR006128">
    <property type="entry name" value="Lipoprotein_PsaA-like"/>
</dbReference>
<keyword evidence="2" id="KW-0813">Transport</keyword>
<dbReference type="GO" id="GO:0030001">
    <property type="term" value="P:metal ion transport"/>
    <property type="evidence" value="ECO:0007669"/>
    <property type="project" value="InterPro"/>
</dbReference>
<proteinExistence type="predicted"/>
<evidence type="ECO:0000313" key="5">
    <source>
        <dbReference type="EMBL" id="CUV02336.1"/>
    </source>
</evidence>
<dbReference type="GO" id="GO:0007155">
    <property type="term" value="P:cell adhesion"/>
    <property type="evidence" value="ECO:0007669"/>
    <property type="project" value="InterPro"/>
</dbReference>
<dbReference type="Gene3D" id="3.40.50.1980">
    <property type="entry name" value="Nitrogenase molybdenum iron protein domain"/>
    <property type="match status" value="2"/>
</dbReference>
<protein>
    <submittedName>
        <fullName evidence="5">Zinc ABC transporter, periplasmic-binding protein ZnuA</fullName>
    </submittedName>
</protein>
<evidence type="ECO:0000256" key="3">
    <source>
        <dbReference type="ARBA" id="ARBA00022723"/>
    </source>
</evidence>
<organism evidence="5">
    <name type="scientific">hydrothermal vent metagenome</name>
    <dbReference type="NCBI Taxonomy" id="652676"/>
    <lineage>
        <taxon>unclassified sequences</taxon>
        <taxon>metagenomes</taxon>
        <taxon>ecological metagenomes</taxon>
    </lineage>
</organism>
<reference evidence="5" key="1">
    <citation type="submission" date="2015-10" db="EMBL/GenBank/DDBJ databases">
        <authorList>
            <person name="Gilbert D.G."/>
        </authorList>
    </citation>
    <scope>NUCLEOTIDE SEQUENCE</scope>
</reference>
<dbReference type="AlphaFoldDB" id="A0A160V8M7"/>
<comment type="subcellular location">
    <subcellularLocation>
        <location evidence="1">Cell envelope</location>
    </subcellularLocation>
</comment>